<dbReference type="InterPro" id="IPR000477">
    <property type="entry name" value="RT_dom"/>
</dbReference>
<evidence type="ECO:0000313" key="5">
    <source>
        <dbReference type="Proteomes" id="UP000075243"/>
    </source>
</evidence>
<feature type="domain" description="Reverse transcriptase" evidence="2">
    <location>
        <begin position="320"/>
        <end position="397"/>
    </location>
</feature>
<name>A0A151TWJ9_CAJCA</name>
<dbReference type="SUPFAM" id="SSF56672">
    <property type="entry name" value="DNA/RNA polymerases"/>
    <property type="match status" value="1"/>
</dbReference>
<dbReference type="CDD" id="cd01647">
    <property type="entry name" value="RT_LTR"/>
    <property type="match status" value="1"/>
</dbReference>
<dbReference type="InterPro" id="IPR005162">
    <property type="entry name" value="Retrotrans_gag_dom"/>
</dbReference>
<dbReference type="AlphaFoldDB" id="A0A151TWJ9"/>
<dbReference type="InterPro" id="IPR043128">
    <property type="entry name" value="Rev_trsase/Diguanyl_cyclase"/>
</dbReference>
<gene>
    <name evidence="4" type="ORF">KK1_010657</name>
</gene>
<dbReference type="Pfam" id="PF00078">
    <property type="entry name" value="RVT_1"/>
    <property type="match status" value="1"/>
</dbReference>
<evidence type="ECO:0000259" key="3">
    <source>
        <dbReference type="Pfam" id="PF03732"/>
    </source>
</evidence>
<sequence>MKKLFTCHQVSEEKNVPLATLSFQGYAMYWWTSLERERRLHNDPSIQYLNTLRNALRRRHIPSYYGMKLIDKLQRLQQRNMNVEDYRQKMKLYMIRVGIREEERITISRFLSGISLEIRGKVELLTYRDLNDLVQLCIKVDQPLLTNTSIKKESSKSTPYFKKDHNREGYSSKNYPKVQPPKEKEKKSYQEKETPNTSSRTSSIKCYKYLGKGHIVSKCPTNKTIILREKDIYSSQKKTTSSSFSSESEEEYGVNSNEEGVYPCDDLLIDRRQLGSQPSENHLTQRENIFHTKRKIYKNTCCLIVDSWSYCNYCNTRLVLTNSINTSMRLMSRVLKDCIGRFVVVYFDDILIFHGSLSDHLRHLRQVLLVLRSNNIFANVEKCTFCVDSVVFLGFIVNKKEAHVDLEKKNKAIQEWSTDRSRIRSNKTIKCSTRKLS</sequence>
<reference evidence="4 5" key="1">
    <citation type="journal article" date="2012" name="Nat. Biotechnol.">
        <title>Draft genome sequence of pigeonpea (Cajanus cajan), an orphan legume crop of resource-poor farmers.</title>
        <authorList>
            <person name="Varshney R.K."/>
            <person name="Chen W."/>
            <person name="Li Y."/>
            <person name="Bharti A.K."/>
            <person name="Saxena R.K."/>
            <person name="Schlueter J.A."/>
            <person name="Donoghue M.T."/>
            <person name="Azam S."/>
            <person name="Fan G."/>
            <person name="Whaley A.M."/>
            <person name="Farmer A.D."/>
            <person name="Sheridan J."/>
            <person name="Iwata A."/>
            <person name="Tuteja R."/>
            <person name="Penmetsa R.V."/>
            <person name="Wu W."/>
            <person name="Upadhyaya H.D."/>
            <person name="Yang S.P."/>
            <person name="Shah T."/>
            <person name="Saxena K.B."/>
            <person name="Michael T."/>
            <person name="McCombie W.R."/>
            <person name="Yang B."/>
            <person name="Zhang G."/>
            <person name="Yang H."/>
            <person name="Wang J."/>
            <person name="Spillane C."/>
            <person name="Cook D.R."/>
            <person name="May G.D."/>
            <person name="Xu X."/>
            <person name="Jackson S.A."/>
        </authorList>
    </citation>
    <scope>NUCLEOTIDE SEQUENCE [LARGE SCALE GENOMIC DNA]</scope>
    <source>
        <strain evidence="5">cv. Asha</strain>
    </source>
</reference>
<keyword evidence="5" id="KW-1185">Reference proteome</keyword>
<organism evidence="4 5">
    <name type="scientific">Cajanus cajan</name>
    <name type="common">Pigeon pea</name>
    <name type="synonym">Cajanus indicus</name>
    <dbReference type="NCBI Taxonomy" id="3821"/>
    <lineage>
        <taxon>Eukaryota</taxon>
        <taxon>Viridiplantae</taxon>
        <taxon>Streptophyta</taxon>
        <taxon>Embryophyta</taxon>
        <taxon>Tracheophyta</taxon>
        <taxon>Spermatophyta</taxon>
        <taxon>Magnoliopsida</taxon>
        <taxon>eudicotyledons</taxon>
        <taxon>Gunneridae</taxon>
        <taxon>Pentapetalae</taxon>
        <taxon>rosids</taxon>
        <taxon>fabids</taxon>
        <taxon>Fabales</taxon>
        <taxon>Fabaceae</taxon>
        <taxon>Papilionoideae</taxon>
        <taxon>50 kb inversion clade</taxon>
        <taxon>NPAAA clade</taxon>
        <taxon>indigoferoid/millettioid clade</taxon>
        <taxon>Phaseoleae</taxon>
        <taxon>Cajanus</taxon>
    </lineage>
</organism>
<evidence type="ECO:0000256" key="1">
    <source>
        <dbReference type="SAM" id="MobiDB-lite"/>
    </source>
</evidence>
<accession>A0A151TWJ9</accession>
<feature type="domain" description="Retrotransposon gag" evidence="3">
    <location>
        <begin position="18"/>
        <end position="114"/>
    </location>
</feature>
<evidence type="ECO:0000259" key="2">
    <source>
        <dbReference type="Pfam" id="PF00078"/>
    </source>
</evidence>
<proteinExistence type="predicted"/>
<dbReference type="PANTHER" id="PTHR35046:SF9">
    <property type="entry name" value="RNA-DIRECTED DNA POLYMERASE"/>
    <property type="match status" value="1"/>
</dbReference>
<feature type="compositionally biased region" description="Basic and acidic residues" evidence="1">
    <location>
        <begin position="180"/>
        <end position="194"/>
    </location>
</feature>
<dbReference type="Gene3D" id="3.30.70.270">
    <property type="match status" value="1"/>
</dbReference>
<dbReference type="PANTHER" id="PTHR35046">
    <property type="entry name" value="ZINC KNUCKLE (CCHC-TYPE) FAMILY PROTEIN"/>
    <property type="match status" value="1"/>
</dbReference>
<dbReference type="InterPro" id="IPR043502">
    <property type="entry name" value="DNA/RNA_pol_sf"/>
</dbReference>
<evidence type="ECO:0000313" key="4">
    <source>
        <dbReference type="EMBL" id="KYP71398.1"/>
    </source>
</evidence>
<protein>
    <submittedName>
        <fullName evidence="4">Retrovirus-related Pol polyprotein from transposon gypsy</fullName>
    </submittedName>
</protein>
<dbReference type="Gramene" id="C.cajan_10357.t">
    <property type="protein sequence ID" value="C.cajan_10357.t"/>
    <property type="gene ID" value="C.cajan_10357"/>
</dbReference>
<dbReference type="EMBL" id="CM003605">
    <property type="protein sequence ID" value="KYP71398.1"/>
    <property type="molecule type" value="Genomic_DNA"/>
</dbReference>
<dbReference type="Pfam" id="PF03732">
    <property type="entry name" value="Retrotrans_gag"/>
    <property type="match status" value="1"/>
</dbReference>
<feature type="compositionally biased region" description="Basic and acidic residues" evidence="1">
    <location>
        <begin position="155"/>
        <end position="170"/>
    </location>
</feature>
<dbReference type="Proteomes" id="UP000075243">
    <property type="component" value="Chromosome 3"/>
</dbReference>
<feature type="region of interest" description="Disordered" evidence="1">
    <location>
        <begin position="155"/>
        <end position="200"/>
    </location>
</feature>